<dbReference type="AlphaFoldDB" id="A0A9P4KGA5"/>
<reference evidence="3" key="1">
    <citation type="journal article" date="2020" name="Stud. Mycol.">
        <title>101 Dothideomycetes genomes: A test case for predicting lifestyles and emergence of pathogens.</title>
        <authorList>
            <person name="Haridas S."/>
            <person name="Albert R."/>
            <person name="Binder M."/>
            <person name="Bloem J."/>
            <person name="LaButti K."/>
            <person name="Salamov A."/>
            <person name="Andreopoulos B."/>
            <person name="Baker S."/>
            <person name="Barry K."/>
            <person name="Bills G."/>
            <person name="Bluhm B."/>
            <person name="Cannon C."/>
            <person name="Castanera R."/>
            <person name="Culley D."/>
            <person name="Daum C."/>
            <person name="Ezra D."/>
            <person name="Gonzalez J."/>
            <person name="Henrissat B."/>
            <person name="Kuo A."/>
            <person name="Liang C."/>
            <person name="Lipzen A."/>
            <person name="Lutzoni F."/>
            <person name="Magnuson J."/>
            <person name="Mondo S."/>
            <person name="Nolan M."/>
            <person name="Ohm R."/>
            <person name="Pangilinan J."/>
            <person name="Park H.-J."/>
            <person name="Ramirez L."/>
            <person name="Alfaro M."/>
            <person name="Sun H."/>
            <person name="Tritt A."/>
            <person name="Yoshinaga Y."/>
            <person name="Zwiers L.-H."/>
            <person name="Turgeon B."/>
            <person name="Goodwin S."/>
            <person name="Spatafora J."/>
            <person name="Crous P."/>
            <person name="Grigoriev I."/>
        </authorList>
    </citation>
    <scope>NUCLEOTIDE SEQUENCE [LARGE SCALE GENOMIC DNA]</scope>
    <source>
        <strain evidence="3">CBS 304.66</strain>
    </source>
</reference>
<gene>
    <name evidence="2" type="ORF">CC78DRAFT_530848</name>
</gene>
<accession>A0A9P4KGA5</accession>
<comment type="caution">
    <text evidence="2">The sequence shown here is derived from an EMBL/GenBank/DDBJ whole genome shotgun (WGS) entry which is preliminary data.</text>
</comment>
<keyword evidence="3" id="KW-1185">Reference proteome</keyword>
<dbReference type="EMBL" id="ML986591">
    <property type="protein sequence ID" value="KAF2267452.1"/>
    <property type="molecule type" value="Genomic_DNA"/>
</dbReference>
<name>A0A9P4KGA5_9PLEO</name>
<dbReference type="Proteomes" id="UP000800093">
    <property type="component" value="Unassembled WGS sequence"/>
</dbReference>
<protein>
    <submittedName>
        <fullName evidence="2">Uncharacterized protein</fullName>
    </submittedName>
</protein>
<keyword evidence="1" id="KW-0472">Membrane</keyword>
<keyword evidence="1" id="KW-1133">Transmembrane helix</keyword>
<sequence>MTGEVYKTLYGWSVDNLFANAVFQTVSSGLKNETYEWLETTVNNTAIMMTQGVRQLPFKADDGNWTYSYANGTTYNYETFYDIHFYYLGATHFVVGGSMVFMCLTIWLTRRDDPWKTSSLPLLFHGLTVQDRNSVPEVPQMVDMRIAADSMKVKMAMTPIGRRLATRDTIAS</sequence>
<dbReference type="OrthoDB" id="5376804at2759"/>
<evidence type="ECO:0000313" key="2">
    <source>
        <dbReference type="EMBL" id="KAF2267452.1"/>
    </source>
</evidence>
<proteinExistence type="predicted"/>
<dbReference type="PANTHER" id="PTHR35394:SF5">
    <property type="entry name" value="DUF3176 DOMAIN-CONTAINING PROTEIN"/>
    <property type="match status" value="1"/>
</dbReference>
<keyword evidence="1" id="KW-0812">Transmembrane</keyword>
<feature type="transmembrane region" description="Helical" evidence="1">
    <location>
        <begin position="85"/>
        <end position="108"/>
    </location>
</feature>
<organism evidence="2 3">
    <name type="scientific">Lojkania enalia</name>
    <dbReference type="NCBI Taxonomy" id="147567"/>
    <lineage>
        <taxon>Eukaryota</taxon>
        <taxon>Fungi</taxon>
        <taxon>Dikarya</taxon>
        <taxon>Ascomycota</taxon>
        <taxon>Pezizomycotina</taxon>
        <taxon>Dothideomycetes</taxon>
        <taxon>Pleosporomycetidae</taxon>
        <taxon>Pleosporales</taxon>
        <taxon>Pleosporales incertae sedis</taxon>
        <taxon>Lojkania</taxon>
    </lineage>
</organism>
<evidence type="ECO:0000313" key="3">
    <source>
        <dbReference type="Proteomes" id="UP000800093"/>
    </source>
</evidence>
<evidence type="ECO:0000256" key="1">
    <source>
        <dbReference type="SAM" id="Phobius"/>
    </source>
</evidence>
<dbReference type="PANTHER" id="PTHR35394">
    <property type="entry name" value="DUF3176 DOMAIN-CONTAINING PROTEIN"/>
    <property type="match status" value="1"/>
</dbReference>